<dbReference type="RefSeq" id="WP_049834164.1">
    <property type="nucleotide sequence ID" value="NZ_CP012160.1"/>
</dbReference>
<keyword evidence="5" id="KW-1185">Reference proteome</keyword>
<evidence type="ECO:0000256" key="3">
    <source>
        <dbReference type="SAM" id="MobiDB-lite"/>
    </source>
</evidence>
<dbReference type="GO" id="GO:0006310">
    <property type="term" value="P:DNA recombination"/>
    <property type="evidence" value="ECO:0007669"/>
    <property type="project" value="UniProtKB-KW"/>
</dbReference>
<dbReference type="InterPro" id="IPR013762">
    <property type="entry name" value="Integrase-like_cat_sf"/>
</dbReference>
<accession>A0A0K0Y4E9</accession>
<feature type="region of interest" description="Disordered" evidence="3">
    <location>
        <begin position="1"/>
        <end position="41"/>
    </location>
</feature>
<gene>
    <name evidence="4" type="ORF">OSB_12550</name>
</gene>
<dbReference type="STRING" id="1458307.OSB_12550"/>
<dbReference type="InterPro" id="IPR002104">
    <property type="entry name" value="Integrase_catalytic"/>
</dbReference>
<evidence type="ECO:0000313" key="4">
    <source>
        <dbReference type="EMBL" id="AKS45810.1"/>
    </source>
</evidence>
<evidence type="ECO:0000256" key="1">
    <source>
        <dbReference type="ARBA" id="ARBA00022908"/>
    </source>
</evidence>
<dbReference type="Gene3D" id="1.10.443.10">
    <property type="entry name" value="Intergrase catalytic core"/>
    <property type="match status" value="1"/>
</dbReference>
<dbReference type="PANTHER" id="PTHR30349:SF94">
    <property type="entry name" value="INTEGRASE_RECOMBINASE HI_1414-RELATED"/>
    <property type="match status" value="1"/>
</dbReference>
<dbReference type="PROSITE" id="PS51898">
    <property type="entry name" value="TYR_RECOMBINASE"/>
    <property type="match status" value="1"/>
</dbReference>
<dbReference type="PANTHER" id="PTHR30349">
    <property type="entry name" value="PHAGE INTEGRASE-RELATED"/>
    <property type="match status" value="1"/>
</dbReference>
<keyword evidence="2" id="KW-0233">DNA recombination</keyword>
<dbReference type="OrthoDB" id="6388170at2"/>
<dbReference type="AlphaFoldDB" id="A0A0K0Y4E9"/>
<dbReference type="KEGG" id="otm:OSB_12550"/>
<dbReference type="GO" id="GO:0015074">
    <property type="term" value="P:DNA integration"/>
    <property type="evidence" value="ECO:0007669"/>
    <property type="project" value="UniProtKB-KW"/>
</dbReference>
<proteinExistence type="predicted"/>
<dbReference type="InterPro" id="IPR011010">
    <property type="entry name" value="DNA_brk_join_enz"/>
</dbReference>
<sequence>MATFRERTLKSGKTSVTAQIVRRNPPYQESRTFDKPKPAKAWAKKREEEIDAEIRLGLTPKKRSDAGVTLGDAIDKYIKESLTAIGKTKAQVLRTIRTEYDIAGMPCDKIESKHIVTFVKELHDRPDLNSSATALNYLSHLAAVFSDARPLWGYELDAQAMKDAQRVLTRNGHVSKAEERTRRPTLDELDKLMAHFQQATESNPRTMPMHNVVAFAIFSTRRQAEICRITWEDFEPDHHRVLVRKMKNPGQKGGVDTWVELPDPCTAIIEAMPRKKEKIFPYNGDTVSRRFTEACKLLDIHDLHFHDLRHEGASYLAEKGLSVPQLAAVTGHKAWKSLERYTHVRERGDKYASWKWINEVT</sequence>
<dbReference type="GO" id="GO:0003677">
    <property type="term" value="F:DNA binding"/>
    <property type="evidence" value="ECO:0007669"/>
    <property type="project" value="InterPro"/>
</dbReference>
<protein>
    <submittedName>
        <fullName evidence="4">Phage integrase family protein</fullName>
    </submittedName>
</protein>
<dbReference type="Pfam" id="PF00589">
    <property type="entry name" value="Phage_integrase"/>
    <property type="match status" value="1"/>
</dbReference>
<dbReference type="SUPFAM" id="SSF56349">
    <property type="entry name" value="DNA breaking-rejoining enzymes"/>
    <property type="match status" value="1"/>
</dbReference>
<organism evidence="4 5">
    <name type="scientific">Octadecabacter temperatus</name>
    <dbReference type="NCBI Taxonomy" id="1458307"/>
    <lineage>
        <taxon>Bacteria</taxon>
        <taxon>Pseudomonadati</taxon>
        <taxon>Pseudomonadota</taxon>
        <taxon>Alphaproteobacteria</taxon>
        <taxon>Rhodobacterales</taxon>
        <taxon>Roseobacteraceae</taxon>
        <taxon>Octadecabacter</taxon>
    </lineage>
</organism>
<evidence type="ECO:0000256" key="2">
    <source>
        <dbReference type="ARBA" id="ARBA00023172"/>
    </source>
</evidence>
<dbReference type="EMBL" id="CP012160">
    <property type="protein sequence ID" value="AKS45810.1"/>
    <property type="molecule type" value="Genomic_DNA"/>
</dbReference>
<dbReference type="Proteomes" id="UP000067444">
    <property type="component" value="Chromosome"/>
</dbReference>
<keyword evidence="1" id="KW-0229">DNA integration</keyword>
<name>A0A0K0Y4E9_9RHOB</name>
<dbReference type="CDD" id="cd00796">
    <property type="entry name" value="INT_Rci_Hp1_C"/>
    <property type="match status" value="1"/>
</dbReference>
<dbReference type="InterPro" id="IPR050090">
    <property type="entry name" value="Tyrosine_recombinase_XerCD"/>
</dbReference>
<evidence type="ECO:0000313" key="5">
    <source>
        <dbReference type="Proteomes" id="UP000067444"/>
    </source>
</evidence>
<reference evidence="4 5" key="1">
    <citation type="journal article" date="2015" name="Genome Announc.">
        <title>Closed Genome Sequence of Octadecabacter temperatus SB1, the First Mesophilic Species of the Genus Octadecabacter.</title>
        <authorList>
            <person name="Voget S."/>
            <person name="Billerbeck S."/>
            <person name="Simon M."/>
            <person name="Daniel R."/>
        </authorList>
    </citation>
    <scope>NUCLEOTIDE SEQUENCE [LARGE SCALE GENOMIC DNA]</scope>
    <source>
        <strain evidence="4 5">SB1</strain>
    </source>
</reference>